<dbReference type="GO" id="GO:0045893">
    <property type="term" value="P:positive regulation of DNA-templated transcription"/>
    <property type="evidence" value="ECO:0007669"/>
    <property type="project" value="TreeGrafter"/>
</dbReference>
<feature type="compositionally biased region" description="Basic and acidic residues" evidence="1">
    <location>
        <begin position="72"/>
        <end position="105"/>
    </location>
</feature>
<feature type="region of interest" description="Disordered" evidence="1">
    <location>
        <begin position="72"/>
        <end position="131"/>
    </location>
</feature>
<proteinExistence type="predicted"/>
<accession>A0A7S3ZGR5</accession>
<reference evidence="2" key="1">
    <citation type="submission" date="2021-01" db="EMBL/GenBank/DDBJ databases">
        <authorList>
            <person name="Corre E."/>
            <person name="Pelletier E."/>
            <person name="Niang G."/>
            <person name="Scheremetjew M."/>
            <person name="Finn R."/>
            <person name="Kale V."/>
            <person name="Holt S."/>
            <person name="Cochrane G."/>
            <person name="Meng A."/>
            <person name="Brown T."/>
            <person name="Cohen L."/>
        </authorList>
    </citation>
    <scope>NUCLEOTIDE SEQUENCE</scope>
    <source>
        <strain evidence="2">CCCM811</strain>
    </source>
</reference>
<dbReference type="GO" id="GO:0039536">
    <property type="term" value="P:negative regulation of RIG-I signaling pathway"/>
    <property type="evidence" value="ECO:0007669"/>
    <property type="project" value="InterPro"/>
</dbReference>
<gene>
    <name evidence="2" type="ORF">LGLO00237_LOCUS34472</name>
</gene>
<name>A0A7S3ZGR5_9EUKA</name>
<dbReference type="InterPro" id="IPR040341">
    <property type="entry name" value="GPATCH3"/>
</dbReference>
<dbReference type="EMBL" id="HBIV01049839">
    <property type="protein sequence ID" value="CAE0682684.1"/>
    <property type="molecule type" value="Transcribed_RNA"/>
</dbReference>
<evidence type="ECO:0000256" key="1">
    <source>
        <dbReference type="SAM" id="MobiDB-lite"/>
    </source>
</evidence>
<dbReference type="PANTHER" id="PTHR14390">
    <property type="entry name" value="G PATCH DOMAIN CONTAINING PROTEIN 3"/>
    <property type="match status" value="1"/>
</dbReference>
<dbReference type="GO" id="GO:0032480">
    <property type="term" value="P:negative regulation of type I interferon production"/>
    <property type="evidence" value="ECO:0007669"/>
    <property type="project" value="InterPro"/>
</dbReference>
<sequence>MMLRRLLGKVNEETLFESKVDNPWDKHGAEGLVFYTDAVVWDAKKGDFDERTTDAWDVDASILEFLESRGDECNRKQDSNNERATTKKKTGEERFVDGQLPRDYKPTTIYDVEPERQPTESEAMGSFKLLD</sequence>
<organism evidence="2">
    <name type="scientific">Lotharella globosa</name>
    <dbReference type="NCBI Taxonomy" id="91324"/>
    <lineage>
        <taxon>Eukaryota</taxon>
        <taxon>Sar</taxon>
        <taxon>Rhizaria</taxon>
        <taxon>Cercozoa</taxon>
        <taxon>Chlorarachniophyceae</taxon>
        <taxon>Lotharella</taxon>
    </lineage>
</organism>
<evidence type="ECO:0000313" key="2">
    <source>
        <dbReference type="EMBL" id="CAE0682684.1"/>
    </source>
</evidence>
<dbReference type="PANTHER" id="PTHR14390:SF2">
    <property type="entry name" value="G PATCH DOMAIN-CONTAINING PROTEIN 3"/>
    <property type="match status" value="1"/>
</dbReference>
<dbReference type="AlphaFoldDB" id="A0A7S3ZGR5"/>
<protein>
    <submittedName>
        <fullName evidence="2">Uncharacterized protein</fullName>
    </submittedName>
</protein>